<evidence type="ECO:0000313" key="2">
    <source>
        <dbReference type="EMBL" id="MFD2532411.1"/>
    </source>
</evidence>
<dbReference type="RefSeq" id="WP_390300841.1">
    <property type="nucleotide sequence ID" value="NZ_JBHULI010000024.1"/>
</dbReference>
<reference evidence="3" key="1">
    <citation type="journal article" date="2019" name="Int. J. Syst. Evol. Microbiol.">
        <title>The Global Catalogue of Microorganisms (GCM) 10K type strain sequencing project: providing services to taxonomists for standard genome sequencing and annotation.</title>
        <authorList>
            <consortium name="The Broad Institute Genomics Platform"/>
            <consortium name="The Broad Institute Genome Sequencing Center for Infectious Disease"/>
            <person name="Wu L."/>
            <person name="Ma J."/>
        </authorList>
    </citation>
    <scope>NUCLEOTIDE SEQUENCE [LARGE SCALE GENOMIC DNA]</scope>
    <source>
        <strain evidence="3">KCTC 52042</strain>
    </source>
</reference>
<dbReference type="EMBL" id="JBHULI010000024">
    <property type="protein sequence ID" value="MFD2532411.1"/>
    <property type="molecule type" value="Genomic_DNA"/>
</dbReference>
<evidence type="ECO:0000256" key="1">
    <source>
        <dbReference type="SAM" id="SignalP"/>
    </source>
</evidence>
<organism evidence="2 3">
    <name type="scientific">Gracilimonas halophila</name>
    <dbReference type="NCBI Taxonomy" id="1834464"/>
    <lineage>
        <taxon>Bacteria</taxon>
        <taxon>Pseudomonadati</taxon>
        <taxon>Balneolota</taxon>
        <taxon>Balneolia</taxon>
        <taxon>Balneolales</taxon>
        <taxon>Balneolaceae</taxon>
        <taxon>Gracilimonas</taxon>
    </lineage>
</organism>
<sequence>MKNLYRYSLSAIILLSLANPYVFAQDQKSEVETSIGETEMPVPALNILKQFWNEKKKQIFTANLMATQ</sequence>
<protein>
    <submittedName>
        <fullName evidence="2">Uncharacterized protein</fullName>
    </submittedName>
</protein>
<keyword evidence="3" id="KW-1185">Reference proteome</keyword>
<feature type="signal peptide" evidence="1">
    <location>
        <begin position="1"/>
        <end position="24"/>
    </location>
</feature>
<name>A0ABW5JJY7_9BACT</name>
<keyword evidence="1" id="KW-0732">Signal</keyword>
<proteinExistence type="predicted"/>
<comment type="caution">
    <text evidence="2">The sequence shown here is derived from an EMBL/GenBank/DDBJ whole genome shotgun (WGS) entry which is preliminary data.</text>
</comment>
<dbReference type="Proteomes" id="UP001597460">
    <property type="component" value="Unassembled WGS sequence"/>
</dbReference>
<evidence type="ECO:0000313" key="3">
    <source>
        <dbReference type="Proteomes" id="UP001597460"/>
    </source>
</evidence>
<gene>
    <name evidence="2" type="ORF">ACFSVN_08140</name>
</gene>
<feature type="chain" id="PRO_5047266572" evidence="1">
    <location>
        <begin position="25"/>
        <end position="68"/>
    </location>
</feature>
<accession>A0ABW5JJY7</accession>